<feature type="domain" description="RNA polymerase sigma factor 70 region 4 type 2" evidence="6">
    <location>
        <begin position="119"/>
        <end position="169"/>
    </location>
</feature>
<dbReference type="Proteomes" id="UP000184420">
    <property type="component" value="Unassembled WGS sequence"/>
</dbReference>
<dbReference type="InterPro" id="IPR013324">
    <property type="entry name" value="RNA_pol_sigma_r3/r4-like"/>
</dbReference>
<comment type="similarity">
    <text evidence="1">Belongs to the sigma-70 factor family. ECF subfamily.</text>
</comment>
<keyword evidence="3" id="KW-0731">Sigma factor</keyword>
<dbReference type="InterPro" id="IPR007627">
    <property type="entry name" value="RNA_pol_sigma70_r2"/>
</dbReference>
<dbReference type="OrthoDB" id="653814at2"/>
<evidence type="ECO:0000256" key="4">
    <source>
        <dbReference type="ARBA" id="ARBA00023163"/>
    </source>
</evidence>
<dbReference type="Pfam" id="PF08281">
    <property type="entry name" value="Sigma70_r4_2"/>
    <property type="match status" value="1"/>
</dbReference>
<keyword evidence="4" id="KW-0804">Transcription</keyword>
<keyword evidence="8" id="KW-1185">Reference proteome</keyword>
<evidence type="ECO:0000259" key="6">
    <source>
        <dbReference type="Pfam" id="PF08281"/>
    </source>
</evidence>
<proteinExistence type="inferred from homology"/>
<dbReference type="Gene3D" id="1.10.10.10">
    <property type="entry name" value="Winged helix-like DNA-binding domain superfamily/Winged helix DNA-binding domain"/>
    <property type="match status" value="1"/>
</dbReference>
<dbReference type="GO" id="GO:0003677">
    <property type="term" value="F:DNA binding"/>
    <property type="evidence" value="ECO:0007669"/>
    <property type="project" value="InterPro"/>
</dbReference>
<dbReference type="PANTHER" id="PTHR43133:SF46">
    <property type="entry name" value="RNA POLYMERASE SIGMA-70 FACTOR ECF SUBFAMILY"/>
    <property type="match status" value="1"/>
</dbReference>
<dbReference type="InterPro" id="IPR014284">
    <property type="entry name" value="RNA_pol_sigma-70_dom"/>
</dbReference>
<dbReference type="SUPFAM" id="SSF88659">
    <property type="entry name" value="Sigma3 and sigma4 domains of RNA polymerase sigma factors"/>
    <property type="match status" value="1"/>
</dbReference>
<dbReference type="InterPro" id="IPR036388">
    <property type="entry name" value="WH-like_DNA-bd_sf"/>
</dbReference>
<name>A0A1M7LTI2_9BACT</name>
<dbReference type="PANTHER" id="PTHR43133">
    <property type="entry name" value="RNA POLYMERASE ECF-TYPE SIGMA FACTO"/>
    <property type="match status" value="1"/>
</dbReference>
<protein>
    <submittedName>
        <fullName evidence="7">RNA polymerase sigma-70 factor, ECF subfamily</fullName>
    </submittedName>
</protein>
<dbReference type="InterPro" id="IPR039425">
    <property type="entry name" value="RNA_pol_sigma-70-like"/>
</dbReference>
<dbReference type="InterPro" id="IPR013325">
    <property type="entry name" value="RNA_pol_sigma_r2"/>
</dbReference>
<dbReference type="Pfam" id="PF04542">
    <property type="entry name" value="Sigma70_r2"/>
    <property type="match status" value="1"/>
</dbReference>
<evidence type="ECO:0000313" key="8">
    <source>
        <dbReference type="Proteomes" id="UP000184420"/>
    </source>
</evidence>
<evidence type="ECO:0000256" key="1">
    <source>
        <dbReference type="ARBA" id="ARBA00010641"/>
    </source>
</evidence>
<organism evidence="7 8">
    <name type="scientific">Chitinophaga jiangningensis</name>
    <dbReference type="NCBI Taxonomy" id="1419482"/>
    <lineage>
        <taxon>Bacteria</taxon>
        <taxon>Pseudomonadati</taxon>
        <taxon>Bacteroidota</taxon>
        <taxon>Chitinophagia</taxon>
        <taxon>Chitinophagales</taxon>
        <taxon>Chitinophagaceae</taxon>
        <taxon>Chitinophaga</taxon>
    </lineage>
</organism>
<sequence>MHKQPDSEILEGLKAGDSAAFDALFTKYYEMLCLNAYWYIRNQDEAQDLVQAFFLDVWDKKLYLNLEGEVKGYLFQAVKNRSLNLLRQLKAQREKQAVFSQLQDDTETVYEKTPDYTGQLNATLDEMTCQKRAAIQMVYLQGKRYQEAADEMGISLNSLKTHLKRGLKILRHAIIPK</sequence>
<dbReference type="Gene3D" id="1.10.1740.10">
    <property type="match status" value="1"/>
</dbReference>
<dbReference type="AlphaFoldDB" id="A0A1M7LTI2"/>
<evidence type="ECO:0000313" key="7">
    <source>
        <dbReference type="EMBL" id="SHM81542.1"/>
    </source>
</evidence>
<dbReference type="InterPro" id="IPR013249">
    <property type="entry name" value="RNA_pol_sigma70_r4_t2"/>
</dbReference>
<evidence type="ECO:0000259" key="5">
    <source>
        <dbReference type="Pfam" id="PF04542"/>
    </source>
</evidence>
<dbReference type="STRING" id="1419482.SAMN05444266_111137"/>
<dbReference type="GO" id="GO:0016987">
    <property type="term" value="F:sigma factor activity"/>
    <property type="evidence" value="ECO:0007669"/>
    <property type="project" value="UniProtKB-KW"/>
</dbReference>
<dbReference type="NCBIfam" id="TIGR02937">
    <property type="entry name" value="sigma70-ECF"/>
    <property type="match status" value="1"/>
</dbReference>
<dbReference type="SUPFAM" id="SSF88946">
    <property type="entry name" value="Sigma2 domain of RNA polymerase sigma factors"/>
    <property type="match status" value="1"/>
</dbReference>
<accession>A0A1M7LTI2</accession>
<keyword evidence="2" id="KW-0805">Transcription regulation</keyword>
<feature type="domain" description="RNA polymerase sigma-70 region 2" evidence="5">
    <location>
        <begin position="24"/>
        <end position="90"/>
    </location>
</feature>
<dbReference type="EMBL" id="FRBL01000011">
    <property type="protein sequence ID" value="SHM81542.1"/>
    <property type="molecule type" value="Genomic_DNA"/>
</dbReference>
<evidence type="ECO:0000256" key="2">
    <source>
        <dbReference type="ARBA" id="ARBA00023015"/>
    </source>
</evidence>
<dbReference type="GO" id="GO:0006352">
    <property type="term" value="P:DNA-templated transcription initiation"/>
    <property type="evidence" value="ECO:0007669"/>
    <property type="project" value="InterPro"/>
</dbReference>
<reference evidence="7 8" key="1">
    <citation type="submission" date="2016-11" db="EMBL/GenBank/DDBJ databases">
        <authorList>
            <person name="Jaros S."/>
            <person name="Januszkiewicz K."/>
            <person name="Wedrychowicz H."/>
        </authorList>
    </citation>
    <scope>NUCLEOTIDE SEQUENCE [LARGE SCALE GENOMIC DNA]</scope>
    <source>
        <strain evidence="7 8">DSM 27406</strain>
    </source>
</reference>
<evidence type="ECO:0000256" key="3">
    <source>
        <dbReference type="ARBA" id="ARBA00023082"/>
    </source>
</evidence>
<dbReference type="RefSeq" id="WP_073086782.1">
    <property type="nucleotide sequence ID" value="NZ_FRBL01000011.1"/>
</dbReference>
<gene>
    <name evidence="7" type="ORF">SAMN05444266_111137</name>
</gene>